<proteinExistence type="predicted"/>
<accession>A0ACB9YGZ3</accession>
<protein>
    <submittedName>
        <fullName evidence="1">Uncharacterized protein</fullName>
    </submittedName>
</protein>
<dbReference type="EMBL" id="MU393709">
    <property type="protein sequence ID" value="KAI4858634.1"/>
    <property type="molecule type" value="Genomic_DNA"/>
</dbReference>
<dbReference type="Proteomes" id="UP001497700">
    <property type="component" value="Unassembled WGS sequence"/>
</dbReference>
<reference evidence="1 2" key="1">
    <citation type="journal article" date="2022" name="New Phytol.">
        <title>Ecological generalism drives hyperdiversity of secondary metabolite gene clusters in xylarialean endophytes.</title>
        <authorList>
            <person name="Franco M.E.E."/>
            <person name="Wisecaver J.H."/>
            <person name="Arnold A.E."/>
            <person name="Ju Y.M."/>
            <person name="Slot J.C."/>
            <person name="Ahrendt S."/>
            <person name="Moore L.P."/>
            <person name="Eastman K.E."/>
            <person name="Scott K."/>
            <person name="Konkel Z."/>
            <person name="Mondo S.J."/>
            <person name="Kuo A."/>
            <person name="Hayes R.D."/>
            <person name="Haridas S."/>
            <person name="Andreopoulos B."/>
            <person name="Riley R."/>
            <person name="LaButti K."/>
            <person name="Pangilinan J."/>
            <person name="Lipzen A."/>
            <person name="Amirebrahimi M."/>
            <person name="Yan J."/>
            <person name="Adam C."/>
            <person name="Keymanesh K."/>
            <person name="Ng V."/>
            <person name="Louie K."/>
            <person name="Northen T."/>
            <person name="Drula E."/>
            <person name="Henrissat B."/>
            <person name="Hsieh H.M."/>
            <person name="Youens-Clark K."/>
            <person name="Lutzoni F."/>
            <person name="Miadlikowska J."/>
            <person name="Eastwood D.C."/>
            <person name="Hamelin R.C."/>
            <person name="Grigoriev I.V."/>
            <person name="U'Ren J.M."/>
        </authorList>
    </citation>
    <scope>NUCLEOTIDE SEQUENCE [LARGE SCALE GENOMIC DNA]</scope>
    <source>
        <strain evidence="1 2">CBS 119005</strain>
    </source>
</reference>
<evidence type="ECO:0000313" key="2">
    <source>
        <dbReference type="Proteomes" id="UP001497700"/>
    </source>
</evidence>
<organism evidence="1 2">
    <name type="scientific">Hypoxylon rubiginosum</name>
    <dbReference type="NCBI Taxonomy" id="110542"/>
    <lineage>
        <taxon>Eukaryota</taxon>
        <taxon>Fungi</taxon>
        <taxon>Dikarya</taxon>
        <taxon>Ascomycota</taxon>
        <taxon>Pezizomycotina</taxon>
        <taxon>Sordariomycetes</taxon>
        <taxon>Xylariomycetidae</taxon>
        <taxon>Xylariales</taxon>
        <taxon>Hypoxylaceae</taxon>
        <taxon>Hypoxylon</taxon>
    </lineage>
</organism>
<comment type="caution">
    <text evidence="1">The sequence shown here is derived from an EMBL/GenBank/DDBJ whole genome shotgun (WGS) entry which is preliminary data.</text>
</comment>
<name>A0ACB9YGZ3_9PEZI</name>
<gene>
    <name evidence="1" type="ORF">F4820DRAFT_212647</name>
</gene>
<keyword evidence="2" id="KW-1185">Reference proteome</keyword>
<evidence type="ECO:0000313" key="1">
    <source>
        <dbReference type="EMBL" id="KAI4858634.1"/>
    </source>
</evidence>
<sequence>MQYKTATAAGILAAYSLLQSCPAPVVALIPIIAEIAGAIAGAGVYWFGRKRDFGSEGFTFEAEFVTDSQLEGRASCMPTPNGVPENVIQNCCNALNGAYITVKGYQSSKKITITGIPYPCISAAPWFDGTGTVPYACGDDCLEYAGLSSSEFNQLKAKFESL</sequence>